<feature type="compositionally biased region" description="Low complexity" evidence="6">
    <location>
        <begin position="322"/>
        <end position="341"/>
    </location>
</feature>
<evidence type="ECO:0000256" key="4">
    <source>
        <dbReference type="ARBA" id="ARBA00023163"/>
    </source>
</evidence>
<feature type="region of interest" description="Disordered" evidence="6">
    <location>
        <begin position="241"/>
        <end position="261"/>
    </location>
</feature>
<keyword evidence="4" id="KW-0804">Transcription</keyword>
<proteinExistence type="predicted"/>
<dbReference type="InterPro" id="IPR011598">
    <property type="entry name" value="bHLH_dom"/>
</dbReference>
<dbReference type="PANTHER" id="PTHR11793:SF13">
    <property type="entry name" value="PROTEIN DAUGHTERLESS"/>
    <property type="match status" value="1"/>
</dbReference>
<dbReference type="PANTHER" id="PTHR11793">
    <property type="entry name" value="BASIC HELIX-LOOP-HELIX TRANSCRIPTION FACTOR"/>
    <property type="match status" value="1"/>
</dbReference>
<feature type="region of interest" description="Disordered" evidence="6">
    <location>
        <begin position="319"/>
        <end position="345"/>
    </location>
</feature>
<comment type="caution">
    <text evidence="8">The sequence shown here is derived from an EMBL/GenBank/DDBJ whole genome shotgun (WGS) entry which is preliminary data.</text>
</comment>
<evidence type="ECO:0000256" key="1">
    <source>
        <dbReference type="ARBA" id="ARBA00004123"/>
    </source>
</evidence>
<dbReference type="GO" id="GO:0000981">
    <property type="term" value="F:DNA-binding transcription factor activity, RNA polymerase II-specific"/>
    <property type="evidence" value="ECO:0007669"/>
    <property type="project" value="TreeGrafter"/>
</dbReference>
<evidence type="ECO:0000259" key="7">
    <source>
        <dbReference type="PROSITE" id="PS50888"/>
    </source>
</evidence>
<dbReference type="CDD" id="cd18945">
    <property type="entry name" value="bHLH_E-protein_TCF4_E2-2"/>
    <property type="match status" value="1"/>
</dbReference>
<dbReference type="SUPFAM" id="SSF47459">
    <property type="entry name" value="HLH, helix-loop-helix DNA-binding domain"/>
    <property type="match status" value="1"/>
</dbReference>
<reference evidence="8 9" key="1">
    <citation type="submission" date="2024-03" db="EMBL/GenBank/DDBJ databases">
        <title>Adaptation during the transition from Ophiocordyceps entomopathogen to insect associate is accompanied by gene loss and intensified selection.</title>
        <authorList>
            <person name="Ward C.M."/>
            <person name="Onetto C.A."/>
            <person name="Borneman A.R."/>
        </authorList>
    </citation>
    <scope>NUCLEOTIDE SEQUENCE [LARGE SCALE GENOMIC DNA]</scope>
    <source>
        <strain evidence="8">AWRI1</strain>
        <tissue evidence="8">Single Adult Female</tissue>
    </source>
</reference>
<dbReference type="GO" id="GO:0000978">
    <property type="term" value="F:RNA polymerase II cis-regulatory region sequence-specific DNA binding"/>
    <property type="evidence" value="ECO:0007669"/>
    <property type="project" value="TreeGrafter"/>
</dbReference>
<feature type="domain" description="BHLH" evidence="7">
    <location>
        <begin position="586"/>
        <end position="639"/>
    </location>
</feature>
<evidence type="ECO:0000256" key="6">
    <source>
        <dbReference type="SAM" id="MobiDB-lite"/>
    </source>
</evidence>
<feature type="region of interest" description="Disordered" evidence="6">
    <location>
        <begin position="205"/>
        <end position="225"/>
    </location>
</feature>
<dbReference type="InterPro" id="IPR036638">
    <property type="entry name" value="HLH_DNA-bd_sf"/>
</dbReference>
<evidence type="ECO:0000256" key="3">
    <source>
        <dbReference type="ARBA" id="ARBA00023125"/>
    </source>
</evidence>
<dbReference type="Gene3D" id="4.10.280.10">
    <property type="entry name" value="Helix-loop-helix DNA-binding domain"/>
    <property type="match status" value="1"/>
</dbReference>
<sequence length="718" mass="76300">MDNMGINYESDLLTRRSNTNMLSEAGGIIRSTMPSLVEAAMLVNSSGGCASSGAEGDEHSLHHVGGYAPLALQPPSYPAPTSSASLSTLGGSYAVPTPSSPAAASDVTMNQQQPYNSAMPSEYPTHDGVTAGGYPGEPKPPTALFADSYYLDANGMPVGGDPWAPSPTTAVHKLEYMSPQSQQSPYGVYTSSPTKTLLNSSPAPVLGSHTYQHHSSTGASTLGTLPPENIDYSALSLTSTSDVVGSTGAPPTDVTSSPLPPVSSLRVSSSISHSSSALQDTSMLYHPHHQPHHQGYHNSLVDTPGVVLGKALTSIYMGPDQSPNSFSSSPSTPVNSPPLSSMVGGRNAPLSHWSTIIPQSHPSASHFGRSTIADDAASVDVALGYIRHHREGAHVEETIDDAINVLRNHAENQQTLVLQPMQQHSAMPPTPTISLPPMYQHLSNAAGLSVPSIGTYQSLNVVDDAASVIKSEKLLTSASKKQQRKDVPTDLLDVKMSTNGATEHLLNNSNSANHNSSTSSMSPSMPASGVGSMVSCGKGTKRSRKYCSSADEDGDDPLLPKSKERRSQSGGDEEEDPVQKVQRERERRQANNARERIRIRDINEALKELGRMCQSHLKQDKPQTKLGILNMAVDVIMSLEQQVRERNLNPKAACLKRREEEKAEDTMGHHHLGAVVAQPPPPQHSMIVSSQSPFGGLAPGTTPADLPPHMRHAAEPPQ</sequence>
<dbReference type="EMBL" id="JBBCAQ010000036">
    <property type="protein sequence ID" value="KAK7576049.1"/>
    <property type="molecule type" value="Genomic_DNA"/>
</dbReference>
<keyword evidence="2" id="KW-0805">Transcription regulation</keyword>
<accession>A0AAN9XZD0</accession>
<organism evidence="8 9">
    <name type="scientific">Parthenolecanium corni</name>
    <dbReference type="NCBI Taxonomy" id="536013"/>
    <lineage>
        <taxon>Eukaryota</taxon>
        <taxon>Metazoa</taxon>
        <taxon>Ecdysozoa</taxon>
        <taxon>Arthropoda</taxon>
        <taxon>Hexapoda</taxon>
        <taxon>Insecta</taxon>
        <taxon>Pterygota</taxon>
        <taxon>Neoptera</taxon>
        <taxon>Paraneoptera</taxon>
        <taxon>Hemiptera</taxon>
        <taxon>Sternorrhyncha</taxon>
        <taxon>Coccoidea</taxon>
        <taxon>Coccidae</taxon>
        <taxon>Parthenolecanium</taxon>
    </lineage>
</organism>
<keyword evidence="3" id="KW-0238">DNA-binding</keyword>
<dbReference type="FunFam" id="4.10.280.10:FF:000001">
    <property type="entry name" value="Putative transcription factor 12"/>
    <property type="match status" value="1"/>
</dbReference>
<dbReference type="AlphaFoldDB" id="A0AAN9XZD0"/>
<dbReference type="SMART" id="SM00353">
    <property type="entry name" value="HLH"/>
    <property type="match status" value="1"/>
</dbReference>
<dbReference type="GO" id="GO:0005667">
    <property type="term" value="C:transcription regulator complex"/>
    <property type="evidence" value="ECO:0007669"/>
    <property type="project" value="TreeGrafter"/>
</dbReference>
<keyword evidence="5" id="KW-0539">Nucleus</keyword>
<evidence type="ECO:0000256" key="5">
    <source>
        <dbReference type="ARBA" id="ARBA00023242"/>
    </source>
</evidence>
<feature type="region of interest" description="Disordered" evidence="6">
    <location>
        <begin position="677"/>
        <end position="718"/>
    </location>
</feature>
<dbReference type="GO" id="GO:0046983">
    <property type="term" value="F:protein dimerization activity"/>
    <property type="evidence" value="ECO:0007669"/>
    <property type="project" value="InterPro"/>
</dbReference>
<dbReference type="GO" id="GO:0000785">
    <property type="term" value="C:chromatin"/>
    <property type="evidence" value="ECO:0007669"/>
    <property type="project" value="TreeGrafter"/>
</dbReference>
<keyword evidence="9" id="KW-1185">Reference proteome</keyword>
<feature type="compositionally biased region" description="Polar residues" evidence="6">
    <location>
        <begin position="209"/>
        <end position="223"/>
    </location>
</feature>
<comment type="subcellular location">
    <subcellularLocation>
        <location evidence="1">Nucleus</location>
    </subcellularLocation>
</comment>
<feature type="compositionally biased region" description="Low complexity" evidence="6">
    <location>
        <begin position="504"/>
        <end position="528"/>
    </location>
</feature>
<evidence type="ECO:0000313" key="8">
    <source>
        <dbReference type="EMBL" id="KAK7576049.1"/>
    </source>
</evidence>
<name>A0AAN9XZD0_9HEMI</name>
<feature type="compositionally biased region" description="Basic and acidic residues" evidence="6">
    <location>
        <begin position="577"/>
        <end position="592"/>
    </location>
</feature>
<protein>
    <recommendedName>
        <fullName evidence="7">BHLH domain-containing protein</fullName>
    </recommendedName>
</protein>
<dbReference type="PROSITE" id="PS50888">
    <property type="entry name" value="BHLH"/>
    <property type="match status" value="1"/>
</dbReference>
<gene>
    <name evidence="8" type="ORF">V9T40_012335</name>
</gene>
<dbReference type="Pfam" id="PF00010">
    <property type="entry name" value="HLH"/>
    <property type="match status" value="1"/>
</dbReference>
<evidence type="ECO:0000256" key="2">
    <source>
        <dbReference type="ARBA" id="ARBA00023015"/>
    </source>
</evidence>
<dbReference type="Proteomes" id="UP001367676">
    <property type="component" value="Unassembled WGS sequence"/>
</dbReference>
<dbReference type="InterPro" id="IPR051098">
    <property type="entry name" value="NeuroDiff_E-box_TFs"/>
</dbReference>
<dbReference type="GO" id="GO:0005634">
    <property type="term" value="C:nucleus"/>
    <property type="evidence" value="ECO:0007669"/>
    <property type="project" value="UniProtKB-SubCell"/>
</dbReference>
<feature type="region of interest" description="Disordered" evidence="6">
    <location>
        <begin position="503"/>
        <end position="592"/>
    </location>
</feature>
<evidence type="ECO:0000313" key="9">
    <source>
        <dbReference type="Proteomes" id="UP001367676"/>
    </source>
</evidence>